<evidence type="ECO:0000256" key="3">
    <source>
        <dbReference type="ARBA" id="ARBA00021764"/>
    </source>
</evidence>
<feature type="binding site" evidence="7">
    <location>
        <position position="144"/>
    </location>
    <ligand>
        <name>Zn(2+)</name>
        <dbReference type="ChEBI" id="CHEBI:29105"/>
    </ligand>
</feature>
<feature type="binding site" evidence="7">
    <location>
        <position position="141"/>
    </location>
    <ligand>
        <name>Zn(2+)</name>
        <dbReference type="ChEBI" id="CHEBI:29105"/>
    </ligand>
</feature>
<keyword evidence="4 7" id="KW-0479">Metal-binding</keyword>
<dbReference type="PANTHER" id="PTHR35805">
    <property type="entry name" value="ASPARTATE CARBAMOYLTRANSFERASE REGULATORY CHAIN"/>
    <property type="match status" value="1"/>
</dbReference>
<evidence type="ECO:0000313" key="10">
    <source>
        <dbReference type="EMBL" id="GAA3548714.1"/>
    </source>
</evidence>
<accession>A0ABP6WAA8</accession>
<evidence type="ECO:0000313" key="11">
    <source>
        <dbReference type="Proteomes" id="UP001500795"/>
    </source>
</evidence>
<sequence length="155" mass="17301">MRTMMNKNQLQVEAINNGTVIDHIPAGQGIKILQLFGLADTHEKITVGLNLPSKAFGAKDIIKVENTRLSAVQANQLVLFAPQATVNLIEDFEVVEKLQLQLPERVEGVFSCPNSNCISHSEPVTSKFKVRVVESQVRFRCNYCEKSFHQDMMGS</sequence>
<dbReference type="InterPro" id="IPR020542">
    <property type="entry name" value="Asp_carbamoyltrfase_reg_C"/>
</dbReference>
<gene>
    <name evidence="7 10" type="primary">pyrI</name>
    <name evidence="10" type="ORF">GCM10022394_31050</name>
</gene>
<evidence type="ECO:0000259" key="9">
    <source>
        <dbReference type="Pfam" id="PF02748"/>
    </source>
</evidence>
<evidence type="ECO:0000256" key="2">
    <source>
        <dbReference type="ARBA" id="ARBA00010498"/>
    </source>
</evidence>
<comment type="similarity">
    <text evidence="2 7">Belongs to the PyrI family.</text>
</comment>
<keyword evidence="11" id="KW-1185">Reference proteome</keyword>
<feature type="binding site" evidence="7">
    <location>
        <position position="117"/>
    </location>
    <ligand>
        <name>Zn(2+)</name>
        <dbReference type="ChEBI" id="CHEBI:29105"/>
    </ligand>
</feature>
<organism evidence="10 11">
    <name type="scientific">Zobellella aerophila</name>
    <dbReference type="NCBI Taxonomy" id="870480"/>
    <lineage>
        <taxon>Bacteria</taxon>
        <taxon>Pseudomonadati</taxon>
        <taxon>Pseudomonadota</taxon>
        <taxon>Gammaproteobacteria</taxon>
        <taxon>Aeromonadales</taxon>
        <taxon>Aeromonadaceae</taxon>
        <taxon>Zobellella</taxon>
    </lineage>
</organism>
<dbReference type="InterPro" id="IPR036792">
    <property type="entry name" value="Asp_carbatrfase_reg_C_sf"/>
</dbReference>
<dbReference type="SUPFAM" id="SSF57825">
    <property type="entry name" value="Aspartate carbamoyltransferase, Regulatory-chain, C-terminal domain"/>
    <property type="match status" value="1"/>
</dbReference>
<dbReference type="InterPro" id="IPR020545">
    <property type="entry name" value="Asp_carbamoyltransf_reg_N"/>
</dbReference>
<dbReference type="HAMAP" id="MF_00002">
    <property type="entry name" value="Asp_carb_tr_reg"/>
    <property type="match status" value="1"/>
</dbReference>
<keyword evidence="5 7" id="KW-0862">Zinc</keyword>
<proteinExistence type="inferred from homology"/>
<evidence type="ECO:0000256" key="4">
    <source>
        <dbReference type="ARBA" id="ARBA00022723"/>
    </source>
</evidence>
<dbReference type="Gene3D" id="2.30.30.20">
    <property type="entry name" value="Aspartate carbamoyltransferase regulatory subunit, C-terminal domain"/>
    <property type="match status" value="1"/>
</dbReference>
<evidence type="ECO:0000259" key="8">
    <source>
        <dbReference type="Pfam" id="PF01948"/>
    </source>
</evidence>
<dbReference type="SUPFAM" id="SSF54893">
    <property type="entry name" value="Aspartate carbamoyltransferase, Regulatory-chain, N-terminal domain"/>
    <property type="match status" value="1"/>
</dbReference>
<evidence type="ECO:0000256" key="5">
    <source>
        <dbReference type="ARBA" id="ARBA00022833"/>
    </source>
</evidence>
<dbReference type="Pfam" id="PF01948">
    <property type="entry name" value="PyrI"/>
    <property type="match status" value="1"/>
</dbReference>
<dbReference type="InterPro" id="IPR002801">
    <property type="entry name" value="Asp_carbamoylTrfase_reg"/>
</dbReference>
<comment type="subunit">
    <text evidence="7">Contains catalytic and regulatory chains.</text>
</comment>
<dbReference type="Gene3D" id="3.30.70.140">
    <property type="entry name" value="Aspartate carbamoyltransferase regulatory subunit, N-terminal domain"/>
    <property type="match status" value="1"/>
</dbReference>
<dbReference type="EMBL" id="BAABCX010000006">
    <property type="protein sequence ID" value="GAA3548714.1"/>
    <property type="molecule type" value="Genomic_DNA"/>
</dbReference>
<evidence type="ECO:0000256" key="6">
    <source>
        <dbReference type="ARBA" id="ARBA00022975"/>
    </source>
</evidence>
<dbReference type="Pfam" id="PF02748">
    <property type="entry name" value="PyrI_C"/>
    <property type="match status" value="1"/>
</dbReference>
<comment type="function">
    <text evidence="1 7">Involved in allosteric regulation of aspartate carbamoyltransferase.</text>
</comment>
<evidence type="ECO:0000256" key="7">
    <source>
        <dbReference type="HAMAP-Rule" id="MF_00002"/>
    </source>
</evidence>
<dbReference type="InterPro" id="IPR036793">
    <property type="entry name" value="Asp_carbatrfase_reg_N_sf"/>
</dbReference>
<dbReference type="Proteomes" id="UP001500795">
    <property type="component" value="Unassembled WGS sequence"/>
</dbReference>
<feature type="domain" description="Aspartate carbamoyltransferase regulatory subunit C-terminal" evidence="9">
    <location>
        <begin position="105"/>
        <end position="151"/>
    </location>
</feature>
<dbReference type="PANTHER" id="PTHR35805:SF1">
    <property type="entry name" value="ASPARTATE CARBAMOYLTRANSFERASE REGULATORY CHAIN"/>
    <property type="match status" value="1"/>
</dbReference>
<name>A0ABP6WAA8_9GAMM</name>
<keyword evidence="6 7" id="KW-0665">Pyrimidine biosynthesis</keyword>
<evidence type="ECO:0000256" key="1">
    <source>
        <dbReference type="ARBA" id="ARBA00002565"/>
    </source>
</evidence>
<feature type="binding site" evidence="7">
    <location>
        <position position="112"/>
    </location>
    <ligand>
        <name>Zn(2+)</name>
        <dbReference type="ChEBI" id="CHEBI:29105"/>
    </ligand>
</feature>
<dbReference type="NCBIfam" id="TIGR00240">
    <property type="entry name" value="ATCase_reg"/>
    <property type="match status" value="1"/>
</dbReference>
<protein>
    <recommendedName>
        <fullName evidence="3 7">Aspartate carbamoyltransferase regulatory chain</fullName>
    </recommendedName>
</protein>
<comment type="cofactor">
    <cofactor evidence="7">
        <name>Zn(2+)</name>
        <dbReference type="ChEBI" id="CHEBI:29105"/>
    </cofactor>
    <text evidence="7">Binds 1 zinc ion per subunit.</text>
</comment>
<comment type="caution">
    <text evidence="10">The sequence shown here is derived from an EMBL/GenBank/DDBJ whole genome shotgun (WGS) entry which is preliminary data.</text>
</comment>
<feature type="domain" description="Aspartate carbamoyltransferase regulatory subunit N-terminal" evidence="8">
    <location>
        <begin position="10"/>
        <end position="100"/>
    </location>
</feature>
<reference evidence="11" key="1">
    <citation type="journal article" date="2019" name="Int. J. Syst. Evol. Microbiol.">
        <title>The Global Catalogue of Microorganisms (GCM) 10K type strain sequencing project: providing services to taxonomists for standard genome sequencing and annotation.</title>
        <authorList>
            <consortium name="The Broad Institute Genomics Platform"/>
            <consortium name="The Broad Institute Genome Sequencing Center for Infectious Disease"/>
            <person name="Wu L."/>
            <person name="Ma J."/>
        </authorList>
    </citation>
    <scope>NUCLEOTIDE SEQUENCE [LARGE SCALE GENOMIC DNA]</scope>
    <source>
        <strain evidence="11">JCM 17110</strain>
    </source>
</reference>